<dbReference type="EMBL" id="JAPDDT010000001">
    <property type="protein sequence ID" value="MCW1921470.1"/>
    <property type="molecule type" value="Genomic_DNA"/>
</dbReference>
<dbReference type="NCBIfam" id="TIGR02601">
    <property type="entry name" value="autotrns_rpt"/>
    <property type="match status" value="1"/>
</dbReference>
<evidence type="ECO:0000313" key="2">
    <source>
        <dbReference type="EMBL" id="MCW1921470.1"/>
    </source>
</evidence>
<name>A0ABT3GDT8_9BACT</name>
<evidence type="ECO:0000313" key="3">
    <source>
        <dbReference type="Proteomes" id="UP001320876"/>
    </source>
</evidence>
<proteinExistence type="predicted"/>
<dbReference type="Pfam" id="PF12951">
    <property type="entry name" value="PATR"/>
    <property type="match status" value="1"/>
</dbReference>
<reference evidence="2 3" key="1">
    <citation type="submission" date="2022-10" db="EMBL/GenBank/DDBJ databases">
        <title>Luteolibacter arcticus strain CCTCC AB 2014275, whole genome shotgun sequencing project.</title>
        <authorList>
            <person name="Zhao G."/>
            <person name="Shen L."/>
        </authorList>
    </citation>
    <scope>NUCLEOTIDE SEQUENCE [LARGE SCALE GENOMIC DNA]</scope>
    <source>
        <strain evidence="2 3">CCTCC AB 2014275</strain>
    </source>
</reference>
<dbReference type="RefSeq" id="WP_264485579.1">
    <property type="nucleotide sequence ID" value="NZ_JAPDDT010000001.1"/>
</dbReference>
<organism evidence="2 3">
    <name type="scientific">Luteolibacter arcticus</name>
    <dbReference type="NCBI Taxonomy" id="1581411"/>
    <lineage>
        <taxon>Bacteria</taxon>
        <taxon>Pseudomonadati</taxon>
        <taxon>Verrucomicrobiota</taxon>
        <taxon>Verrucomicrobiia</taxon>
        <taxon>Verrucomicrobiales</taxon>
        <taxon>Verrucomicrobiaceae</taxon>
        <taxon>Luteolibacter</taxon>
    </lineage>
</organism>
<accession>A0ABT3GDT8</accession>
<gene>
    <name evidence="2" type="ORF">OKA05_02830</name>
</gene>
<dbReference type="Proteomes" id="UP001320876">
    <property type="component" value="Unassembled WGS sequence"/>
</dbReference>
<evidence type="ECO:0000256" key="1">
    <source>
        <dbReference type="ARBA" id="ARBA00022729"/>
    </source>
</evidence>
<comment type="caution">
    <text evidence="2">The sequence shown here is derived from an EMBL/GenBank/DDBJ whole genome shotgun (WGS) entry which is preliminary data.</text>
</comment>
<dbReference type="InterPro" id="IPR013425">
    <property type="entry name" value="Autotrns_rpt"/>
</dbReference>
<keyword evidence="3" id="KW-1185">Reference proteome</keyword>
<keyword evidence="1" id="KW-0732">Signal</keyword>
<protein>
    <submittedName>
        <fullName evidence="2">Autotransporter-associated beta strand repeat-containing protein</fullName>
    </submittedName>
</protein>
<sequence>MNGFGSFNLGVNLTNGALVKQGEGTLILSSDSNAYQGNTTVAEGALRLTHPTLYSGATLEVGEDAFLDLGFATAGTVNVVKTFIVGGLSKSAGRYGPDGTTEPGVIGLPEITGSGIIEVDPEWTGATPFELWAGQISDPGKRGSTDDADSDGLDNLAEFAFDGNPSSGTASGKVQVKPFTLGGENALVITIPIRTGAGTFTADANGLVSAEIDDVIYRVQGSINLSAWTLPLTEVTGAPGITLPAAGLSSAAWEYRSFRINGPTSAHTKAFLRASASE</sequence>